<dbReference type="EMBL" id="CP035758">
    <property type="protein sequence ID" value="QBD79788.1"/>
    <property type="molecule type" value="Genomic_DNA"/>
</dbReference>
<dbReference type="Proteomes" id="UP000290365">
    <property type="component" value="Chromosome"/>
</dbReference>
<dbReference type="GO" id="GO:0030288">
    <property type="term" value="C:outer membrane-bounded periplasmic space"/>
    <property type="evidence" value="ECO:0007669"/>
    <property type="project" value="TreeGrafter"/>
</dbReference>
<evidence type="ECO:0000256" key="1">
    <source>
        <dbReference type="ARBA" id="ARBA00022729"/>
    </source>
</evidence>
<sequence>MFLLLLVRYFPMQFFSPTVRYRWSISRAALVLSMCFLTVLFVACGGGSPASASSSASSQATCNKSTGFTLYSAQGYDSDAAKAFQKQTGITTKLVDDSTGNLLAKIAAEGNNPQWDVAWFDGNVTMQTLDTQGLLLKWHASGASNLTAQGTQYVPDDGSYYPTGLTTVGAIVYNTKHIPAAGLPKDWKDLLNPAYKNLVAMNDPAYSGPTYPLIAGIAQILGGESQGKQYFQSLKANGLKNFQTNDPTLNSIETGAREFGIVQDSAIYSAIKAGQPLGILFPASGVVGLPSVIGVAAHGKHQACAQQFVNWVLSSAGQTSMTHHDPTDGDTYFIPLVKDVTPVVTRQSTGIKFIDLNVQQWASVEAEYKQWFHSNIIQ</sequence>
<dbReference type="PANTHER" id="PTHR30006">
    <property type="entry name" value="THIAMINE-BINDING PERIPLASMIC PROTEIN-RELATED"/>
    <property type="match status" value="1"/>
</dbReference>
<organism evidence="2 3">
    <name type="scientific">Ktedonosporobacter rubrisoli</name>
    <dbReference type="NCBI Taxonomy" id="2509675"/>
    <lineage>
        <taxon>Bacteria</taxon>
        <taxon>Bacillati</taxon>
        <taxon>Chloroflexota</taxon>
        <taxon>Ktedonobacteria</taxon>
        <taxon>Ktedonobacterales</taxon>
        <taxon>Ktedonosporobacteraceae</taxon>
        <taxon>Ktedonosporobacter</taxon>
    </lineage>
</organism>
<protein>
    <submittedName>
        <fullName evidence="2">Extracellular solute-binding protein</fullName>
    </submittedName>
</protein>
<keyword evidence="1" id="KW-0732">Signal</keyword>
<dbReference type="AlphaFoldDB" id="A0A4P6JVT7"/>
<gene>
    <name evidence="2" type="ORF">EPA93_28940</name>
</gene>
<dbReference type="KEGG" id="kbs:EPA93_28940"/>
<evidence type="ECO:0000313" key="3">
    <source>
        <dbReference type="Proteomes" id="UP000290365"/>
    </source>
</evidence>
<proteinExistence type="predicted"/>
<dbReference type="SUPFAM" id="SSF53850">
    <property type="entry name" value="Periplasmic binding protein-like II"/>
    <property type="match status" value="1"/>
</dbReference>
<accession>A0A4P6JVT7</accession>
<dbReference type="GO" id="GO:0015888">
    <property type="term" value="P:thiamine transport"/>
    <property type="evidence" value="ECO:0007669"/>
    <property type="project" value="TreeGrafter"/>
</dbReference>
<dbReference type="Gene3D" id="3.40.190.10">
    <property type="entry name" value="Periplasmic binding protein-like II"/>
    <property type="match status" value="2"/>
</dbReference>
<dbReference type="GO" id="GO:0030975">
    <property type="term" value="F:thiamine binding"/>
    <property type="evidence" value="ECO:0007669"/>
    <property type="project" value="TreeGrafter"/>
</dbReference>
<dbReference type="Pfam" id="PF13416">
    <property type="entry name" value="SBP_bac_8"/>
    <property type="match status" value="1"/>
</dbReference>
<keyword evidence="3" id="KW-1185">Reference proteome</keyword>
<dbReference type="PANTHER" id="PTHR30006:SF2">
    <property type="entry name" value="ABC TRANSPORTER SUBSTRATE-BINDING PROTEIN"/>
    <property type="match status" value="1"/>
</dbReference>
<evidence type="ECO:0000313" key="2">
    <source>
        <dbReference type="EMBL" id="QBD79788.1"/>
    </source>
</evidence>
<dbReference type="OrthoDB" id="9769319at2"/>
<dbReference type="GO" id="GO:0030976">
    <property type="term" value="F:thiamine pyrophosphate binding"/>
    <property type="evidence" value="ECO:0007669"/>
    <property type="project" value="TreeGrafter"/>
</dbReference>
<name>A0A4P6JVT7_KTERU</name>
<reference evidence="2 3" key="1">
    <citation type="submission" date="2019-01" db="EMBL/GenBank/DDBJ databases">
        <title>Ktedonosporobacter rubrisoli SCAWS-G2.</title>
        <authorList>
            <person name="Huang Y."/>
            <person name="Yan B."/>
        </authorList>
    </citation>
    <scope>NUCLEOTIDE SEQUENCE [LARGE SCALE GENOMIC DNA]</scope>
    <source>
        <strain evidence="2 3">SCAWS-G2</strain>
    </source>
</reference>
<dbReference type="InterPro" id="IPR006059">
    <property type="entry name" value="SBP"/>
</dbReference>